<dbReference type="OrthoDB" id="6380629at2759"/>
<dbReference type="InterPro" id="IPR008160">
    <property type="entry name" value="Collagen"/>
</dbReference>
<dbReference type="Pfam" id="PF01391">
    <property type="entry name" value="Collagen"/>
    <property type="match status" value="1"/>
</dbReference>
<protein>
    <submittedName>
        <fullName evidence="5">Collagen</fullName>
    </submittedName>
</protein>
<dbReference type="GO" id="GO:0005615">
    <property type="term" value="C:extracellular space"/>
    <property type="evidence" value="ECO:0007669"/>
    <property type="project" value="TreeGrafter"/>
</dbReference>
<feature type="compositionally biased region" description="Low complexity" evidence="2">
    <location>
        <begin position="244"/>
        <end position="256"/>
    </location>
</feature>
<feature type="region of interest" description="Disordered" evidence="2">
    <location>
        <begin position="68"/>
        <end position="316"/>
    </location>
</feature>
<feature type="compositionally biased region" description="Basic and acidic residues" evidence="2">
    <location>
        <begin position="394"/>
        <end position="403"/>
    </location>
</feature>
<dbReference type="EMBL" id="UZAH01035488">
    <property type="protein sequence ID" value="VDP41017.1"/>
    <property type="molecule type" value="Genomic_DNA"/>
</dbReference>
<feature type="compositionally biased region" description="Polar residues" evidence="2">
    <location>
        <begin position="380"/>
        <end position="389"/>
    </location>
</feature>
<reference evidence="5" key="2">
    <citation type="submission" date="2019-09" db="UniProtKB">
        <authorList>
            <consortium name="WormBaseParasite"/>
        </authorList>
    </citation>
    <scope>IDENTIFICATION</scope>
</reference>
<feature type="compositionally biased region" description="Low complexity" evidence="2">
    <location>
        <begin position="97"/>
        <end position="107"/>
    </location>
</feature>
<accession>A0A183GM73</accession>
<organism evidence="4 5">
    <name type="scientific">Heligmosomoides polygyrus</name>
    <name type="common">Parasitic roundworm</name>
    <dbReference type="NCBI Taxonomy" id="6339"/>
    <lineage>
        <taxon>Eukaryota</taxon>
        <taxon>Metazoa</taxon>
        <taxon>Ecdysozoa</taxon>
        <taxon>Nematoda</taxon>
        <taxon>Chromadorea</taxon>
        <taxon>Rhabditida</taxon>
        <taxon>Rhabditina</taxon>
        <taxon>Rhabditomorpha</taxon>
        <taxon>Strongyloidea</taxon>
        <taxon>Heligmosomidae</taxon>
        <taxon>Heligmosomoides</taxon>
    </lineage>
</organism>
<dbReference type="GO" id="GO:0030020">
    <property type="term" value="F:extracellular matrix structural constituent conferring tensile strength"/>
    <property type="evidence" value="ECO:0007669"/>
    <property type="project" value="TreeGrafter"/>
</dbReference>
<dbReference type="GO" id="GO:0030198">
    <property type="term" value="P:extracellular matrix organization"/>
    <property type="evidence" value="ECO:0007669"/>
    <property type="project" value="TreeGrafter"/>
</dbReference>
<dbReference type="PANTHER" id="PTHR24023:SF1082">
    <property type="entry name" value="COLLAGEN TRIPLE HELIX REPEAT"/>
    <property type="match status" value="1"/>
</dbReference>
<dbReference type="GO" id="GO:0031012">
    <property type="term" value="C:extracellular matrix"/>
    <property type="evidence" value="ECO:0007669"/>
    <property type="project" value="TreeGrafter"/>
</dbReference>
<accession>A0A3P8CM33</accession>
<evidence type="ECO:0000256" key="1">
    <source>
        <dbReference type="ARBA" id="ARBA00022737"/>
    </source>
</evidence>
<evidence type="ECO:0000313" key="4">
    <source>
        <dbReference type="Proteomes" id="UP000050761"/>
    </source>
</evidence>
<name>A0A183GM73_HELPZ</name>
<keyword evidence="1" id="KW-0677">Repeat</keyword>
<feature type="compositionally biased region" description="Gly residues" evidence="2">
    <location>
        <begin position="123"/>
        <end position="137"/>
    </location>
</feature>
<sequence length="525" mass="53035">MLQPRRGDIKAVSMPVLFTIMSNIEEQLQESRITYEEMTNLMWKDLVAEGEQVRRTRRQSYNAGTVPLQSLGVNAGPQLQRPGTGGAHAKQGAISCPAGPKGAPGQKGNSGFDGIDGKPGASGQPGQGSAGDVGGGCPPCPAGTPGLPGYKGNRGPRGPKGNKGPTGSPGSDGSVGDPGPDGDVGHPGSAGSAGERGPPGEPATAFAKGAPGARGEMGPPGPAGDEGLPGERGDDMKGGPQGEPGPVGSPGEVGPDGIPGLPGQSGGNGADAEYCHCPDRSKKGESSYVSGDGAPPLGAGGRVVSAPRGEGTGGAGAVGSAVGAGATYPAAGGPPEAGGGAATYPTDRSRRVSCIVSTDSMFVKAATNWFLNLAVSDTGQQAGASSFSPQEARPPLEEVEKNKSALVDSDDSRPTTQPTLRRLAAPRAIPRTINRVASQLGELAGEPLNLCIGGHLRSQGEKLEDLAGDPNLSLEELFDNINKLEEVLDTNAKDKEDSEFENYVCKSEANLAMAFDYVIILQARL</sequence>
<dbReference type="WBParaSite" id="HPBE_0002379301-mRNA-1">
    <property type="protein sequence ID" value="HPBE_0002379301-mRNA-1"/>
    <property type="gene ID" value="HPBE_0002379301"/>
</dbReference>
<gene>
    <name evidence="3" type="ORF">HPBE_LOCUS23792</name>
</gene>
<evidence type="ECO:0000256" key="2">
    <source>
        <dbReference type="SAM" id="MobiDB-lite"/>
    </source>
</evidence>
<feature type="compositionally biased region" description="Low complexity" evidence="2">
    <location>
        <begin position="143"/>
        <end position="153"/>
    </location>
</feature>
<evidence type="ECO:0000313" key="3">
    <source>
        <dbReference type="EMBL" id="VDP41017.1"/>
    </source>
</evidence>
<dbReference type="InterPro" id="IPR050149">
    <property type="entry name" value="Collagen_superfamily"/>
</dbReference>
<keyword evidence="4" id="KW-1185">Reference proteome</keyword>
<dbReference type="Proteomes" id="UP000050761">
    <property type="component" value="Unassembled WGS sequence"/>
</dbReference>
<evidence type="ECO:0000313" key="5">
    <source>
        <dbReference type="WBParaSite" id="HPBE_0002379301-mRNA-1"/>
    </source>
</evidence>
<reference evidence="3 4" key="1">
    <citation type="submission" date="2018-11" db="EMBL/GenBank/DDBJ databases">
        <authorList>
            <consortium name="Pathogen Informatics"/>
        </authorList>
    </citation>
    <scope>NUCLEOTIDE SEQUENCE [LARGE SCALE GENOMIC DNA]</scope>
</reference>
<feature type="region of interest" description="Disordered" evidence="2">
    <location>
        <begin position="380"/>
        <end position="418"/>
    </location>
</feature>
<proteinExistence type="predicted"/>
<dbReference type="PANTHER" id="PTHR24023">
    <property type="entry name" value="COLLAGEN ALPHA"/>
    <property type="match status" value="1"/>
</dbReference>
<dbReference type="AlphaFoldDB" id="A0A183GM73"/>
<feature type="compositionally biased region" description="Low complexity" evidence="2">
    <location>
        <begin position="162"/>
        <end position="178"/>
    </location>
</feature>
<feature type="compositionally biased region" description="Basic and acidic residues" evidence="2">
    <location>
        <begin position="273"/>
        <end position="285"/>
    </location>
</feature>